<evidence type="ECO:0000313" key="2">
    <source>
        <dbReference type="Proteomes" id="UP001628091"/>
    </source>
</evidence>
<gene>
    <name evidence="1" type="ORF">PPNSA23_12910</name>
</gene>
<name>A0ABQ0GXG5_9HYPH</name>
<reference evidence="1 2" key="1">
    <citation type="submission" date="2024-10" db="EMBL/GenBank/DDBJ databases">
        <title>Isolation, draft genome sequencing and identification of Phyllobacterium sp. NSA23, isolated from leaf soil.</title>
        <authorList>
            <person name="Akita H."/>
        </authorList>
    </citation>
    <scope>NUCLEOTIDE SEQUENCE [LARGE SCALE GENOMIC DNA]</scope>
    <source>
        <strain evidence="1 2">NSA23</strain>
    </source>
</reference>
<evidence type="ECO:0000313" key="1">
    <source>
        <dbReference type="EMBL" id="GAB1581348.1"/>
    </source>
</evidence>
<proteinExistence type="predicted"/>
<dbReference type="EMBL" id="BAAFZP010000001">
    <property type="protein sequence ID" value="GAB1581348.1"/>
    <property type="molecule type" value="Genomic_DNA"/>
</dbReference>
<protein>
    <submittedName>
        <fullName evidence="1">Uncharacterized protein</fullName>
    </submittedName>
</protein>
<comment type="caution">
    <text evidence="1">The sequence shown here is derived from an EMBL/GenBank/DDBJ whole genome shotgun (WGS) entry which is preliminary data.</text>
</comment>
<accession>A0ABQ0GXG5</accession>
<organism evidence="1 2">
    <name type="scientific">Phyllobacterium phragmitis</name>
    <dbReference type="NCBI Taxonomy" id="2670329"/>
    <lineage>
        <taxon>Bacteria</taxon>
        <taxon>Pseudomonadati</taxon>
        <taxon>Pseudomonadota</taxon>
        <taxon>Alphaproteobacteria</taxon>
        <taxon>Hyphomicrobiales</taxon>
        <taxon>Phyllobacteriaceae</taxon>
        <taxon>Phyllobacterium</taxon>
    </lineage>
</organism>
<keyword evidence="2" id="KW-1185">Reference proteome</keyword>
<sequence>MSVAAVAPMAAASAAAVQIMALERTILNAGGTAPPSALPGISPARGEIGWHQRQPFILRGLRLMPDVHESVISPLAGEMAGRPEGGA</sequence>
<dbReference type="Proteomes" id="UP001628091">
    <property type="component" value="Unassembled WGS sequence"/>
</dbReference>